<reference evidence="2" key="1">
    <citation type="journal article" date="2014" name="Nat. Commun.">
        <title>The emerging biofuel crop Camelina sativa retains a highly undifferentiated hexaploid genome structure.</title>
        <authorList>
            <person name="Kagale S."/>
            <person name="Koh C."/>
            <person name="Nixon J."/>
            <person name="Bollina V."/>
            <person name="Clarke W.E."/>
            <person name="Tuteja R."/>
            <person name="Spillane C."/>
            <person name="Robinson S.J."/>
            <person name="Links M.G."/>
            <person name="Clarke C."/>
            <person name="Higgins E.E."/>
            <person name="Huebert T."/>
            <person name="Sharpe A.G."/>
            <person name="Parkin I.A."/>
        </authorList>
    </citation>
    <scope>NUCLEOTIDE SEQUENCE [LARGE SCALE GENOMIC DNA]</scope>
    <source>
        <strain evidence="2">cv. DH55</strain>
    </source>
</reference>
<evidence type="ECO:0000256" key="1">
    <source>
        <dbReference type="SAM" id="Phobius"/>
    </source>
</evidence>
<gene>
    <name evidence="3" type="primary">LOC104789614</name>
</gene>
<keyword evidence="1" id="KW-0812">Transmembrane</keyword>
<protein>
    <submittedName>
        <fullName evidence="3">Uncharacterized protein LOC104789614</fullName>
    </submittedName>
</protein>
<evidence type="ECO:0000313" key="3">
    <source>
        <dbReference type="RefSeq" id="XP_010513589.1"/>
    </source>
</evidence>
<keyword evidence="1" id="KW-0472">Membrane</keyword>
<reference evidence="3" key="2">
    <citation type="submission" date="2025-08" db="UniProtKB">
        <authorList>
            <consortium name="RefSeq"/>
        </authorList>
    </citation>
    <scope>IDENTIFICATION</scope>
    <source>
        <tissue evidence="3">Leaf</tissue>
    </source>
</reference>
<dbReference type="GeneID" id="104789614"/>
<keyword evidence="2" id="KW-1185">Reference proteome</keyword>
<proteinExistence type="predicted"/>
<sequence>MSLLSLQSLYYFFAAALLFFSLIVCSVQFNCNSTKPLYNGLSNLLDLLSYFHLLSSIPPTDPGLEIRNMCETIGGSHDLYEGKRRRIECLDTLIVYQGSE</sequence>
<feature type="transmembrane region" description="Helical" evidence="1">
    <location>
        <begin position="9"/>
        <end position="29"/>
    </location>
</feature>
<evidence type="ECO:0000313" key="2">
    <source>
        <dbReference type="Proteomes" id="UP000694864"/>
    </source>
</evidence>
<organism evidence="2 3">
    <name type="scientific">Camelina sativa</name>
    <name type="common">False flax</name>
    <name type="synonym">Myagrum sativum</name>
    <dbReference type="NCBI Taxonomy" id="90675"/>
    <lineage>
        <taxon>Eukaryota</taxon>
        <taxon>Viridiplantae</taxon>
        <taxon>Streptophyta</taxon>
        <taxon>Embryophyta</taxon>
        <taxon>Tracheophyta</taxon>
        <taxon>Spermatophyta</taxon>
        <taxon>Magnoliopsida</taxon>
        <taxon>eudicotyledons</taxon>
        <taxon>Gunneridae</taxon>
        <taxon>Pentapetalae</taxon>
        <taxon>rosids</taxon>
        <taxon>malvids</taxon>
        <taxon>Brassicales</taxon>
        <taxon>Brassicaceae</taxon>
        <taxon>Camelineae</taxon>
        <taxon>Camelina</taxon>
    </lineage>
</organism>
<dbReference type="Proteomes" id="UP000694864">
    <property type="component" value="Chromosome 5"/>
</dbReference>
<accession>A0ABM0ZC35</accession>
<dbReference type="RefSeq" id="XP_010513589.1">
    <property type="nucleotide sequence ID" value="XM_010515287.2"/>
</dbReference>
<keyword evidence="1" id="KW-1133">Transmembrane helix</keyword>
<name>A0ABM0ZC35_CAMSA</name>